<dbReference type="RefSeq" id="WP_078176096.1">
    <property type="nucleotide sequence ID" value="NZ_JBCMNA010000002.1"/>
</dbReference>
<accession>A0A1S9T9P5</accession>
<comment type="caution">
    <text evidence="1">The sequence shown here is derived from an EMBL/GenBank/DDBJ whole genome shotgun (WGS) entry which is preliminary data.</text>
</comment>
<organism evidence="1 2">
    <name type="scientific">Bacillus mycoides</name>
    <dbReference type="NCBI Taxonomy" id="1405"/>
    <lineage>
        <taxon>Bacteria</taxon>
        <taxon>Bacillati</taxon>
        <taxon>Bacillota</taxon>
        <taxon>Bacilli</taxon>
        <taxon>Bacillales</taxon>
        <taxon>Bacillaceae</taxon>
        <taxon>Bacillus</taxon>
        <taxon>Bacillus cereus group</taxon>
    </lineage>
</organism>
<dbReference type="Pfam" id="PF13078">
    <property type="entry name" value="DUF3942"/>
    <property type="match status" value="1"/>
</dbReference>
<gene>
    <name evidence="1" type="ORF">BW900_11685</name>
</gene>
<dbReference type="AlphaFoldDB" id="A0A1S9T9P5"/>
<sequence>MSKLDQTISKLKAYIGEDQEEKKLMEKFNELTPIFKKMDNEFPKSGNVEHLVISYSDNKYVKIGSDKLELCLDKQRNVIVVYNHKGMQSTTLDEIVLQENELYCVGRGEKLTEDILSDYLNEVFGEILTGE</sequence>
<reference evidence="1 2" key="1">
    <citation type="submission" date="2017-01" db="EMBL/GenBank/DDBJ databases">
        <title>Bacillus cereus isolates.</title>
        <authorList>
            <person name="Beno S.M."/>
        </authorList>
    </citation>
    <scope>NUCLEOTIDE SEQUENCE [LARGE SCALE GENOMIC DNA]</scope>
    <source>
        <strain evidence="1 2">FSL W7-1108</strain>
    </source>
</reference>
<evidence type="ECO:0008006" key="3">
    <source>
        <dbReference type="Google" id="ProtNLM"/>
    </source>
</evidence>
<evidence type="ECO:0000313" key="2">
    <source>
        <dbReference type="Proteomes" id="UP000190696"/>
    </source>
</evidence>
<name>A0A1S9T9P5_BACMY</name>
<evidence type="ECO:0000313" key="1">
    <source>
        <dbReference type="EMBL" id="OOR06647.1"/>
    </source>
</evidence>
<protein>
    <recommendedName>
        <fullName evidence="3">DUF3942 domain-containing protein</fullName>
    </recommendedName>
</protein>
<dbReference type="InterPro" id="IPR025074">
    <property type="entry name" value="DUF3942"/>
</dbReference>
<dbReference type="EMBL" id="MUAI01000007">
    <property type="protein sequence ID" value="OOR06647.1"/>
    <property type="molecule type" value="Genomic_DNA"/>
</dbReference>
<proteinExistence type="predicted"/>
<dbReference type="Proteomes" id="UP000190696">
    <property type="component" value="Unassembled WGS sequence"/>
</dbReference>